<dbReference type="PANTHER" id="PTHR30085">
    <property type="entry name" value="AMINO ACID ABC TRANSPORTER PERMEASE"/>
    <property type="match status" value="1"/>
</dbReference>
<evidence type="ECO:0000256" key="4">
    <source>
        <dbReference type="RuleBase" id="RU003744"/>
    </source>
</evidence>
<dbReference type="InterPro" id="IPR051455">
    <property type="entry name" value="Bact_solute-bind_prot3"/>
</dbReference>
<protein>
    <submittedName>
        <fullName evidence="7">Putative glutamine-binding protein GlnH</fullName>
    </submittedName>
</protein>
<evidence type="ECO:0000259" key="6">
    <source>
        <dbReference type="SMART" id="SM00062"/>
    </source>
</evidence>
<evidence type="ECO:0000256" key="3">
    <source>
        <dbReference type="ARBA" id="ARBA00022729"/>
    </source>
</evidence>
<dbReference type="CDD" id="cd13690">
    <property type="entry name" value="PBP2_GluB"/>
    <property type="match status" value="1"/>
</dbReference>
<reference evidence="7 8" key="1">
    <citation type="submission" date="2020-03" db="EMBL/GenBank/DDBJ databases">
        <title>Whole genome shotgun sequence of Phytohabitans houttuyneae NBRC 108639.</title>
        <authorList>
            <person name="Komaki H."/>
            <person name="Tamura T."/>
        </authorList>
    </citation>
    <scope>NUCLEOTIDE SEQUENCE [LARGE SCALE GENOMIC DNA]</scope>
    <source>
        <strain evidence="7 8">NBRC 108639</strain>
    </source>
</reference>
<feature type="region of interest" description="Disordered" evidence="5">
    <location>
        <begin position="34"/>
        <end position="58"/>
    </location>
</feature>
<dbReference type="GO" id="GO:0005576">
    <property type="term" value="C:extracellular region"/>
    <property type="evidence" value="ECO:0007669"/>
    <property type="project" value="TreeGrafter"/>
</dbReference>
<evidence type="ECO:0000313" key="7">
    <source>
        <dbReference type="EMBL" id="GFJ77098.1"/>
    </source>
</evidence>
<dbReference type="EMBL" id="BLPF01000001">
    <property type="protein sequence ID" value="GFJ77098.1"/>
    <property type="molecule type" value="Genomic_DNA"/>
</dbReference>
<accession>A0A6V8K470</accession>
<dbReference type="PANTHER" id="PTHR30085:SF6">
    <property type="entry name" value="ABC TRANSPORTER GLUTAMINE-BINDING PROTEIN GLNH"/>
    <property type="match status" value="1"/>
</dbReference>
<proteinExistence type="inferred from homology"/>
<dbReference type="SMART" id="SM00062">
    <property type="entry name" value="PBPb"/>
    <property type="match status" value="1"/>
</dbReference>
<dbReference type="PROSITE" id="PS01039">
    <property type="entry name" value="SBP_BACTERIAL_3"/>
    <property type="match status" value="1"/>
</dbReference>
<dbReference type="InterPro" id="IPR001638">
    <property type="entry name" value="Solute-binding_3/MltF_N"/>
</dbReference>
<dbReference type="Pfam" id="PF00497">
    <property type="entry name" value="SBP_bac_3"/>
    <property type="match status" value="1"/>
</dbReference>
<evidence type="ECO:0000256" key="5">
    <source>
        <dbReference type="SAM" id="MobiDB-lite"/>
    </source>
</evidence>
<comment type="similarity">
    <text evidence="1 4">Belongs to the bacterial solute-binding protein 3 family.</text>
</comment>
<name>A0A6V8K470_9ACTN</name>
<organism evidence="7 8">
    <name type="scientific">Phytohabitans houttuyneae</name>
    <dbReference type="NCBI Taxonomy" id="1076126"/>
    <lineage>
        <taxon>Bacteria</taxon>
        <taxon>Bacillati</taxon>
        <taxon>Actinomycetota</taxon>
        <taxon>Actinomycetes</taxon>
        <taxon>Micromonosporales</taxon>
        <taxon>Micromonosporaceae</taxon>
    </lineage>
</organism>
<keyword evidence="3" id="KW-0732">Signal</keyword>
<dbReference type="GO" id="GO:0006865">
    <property type="term" value="P:amino acid transport"/>
    <property type="evidence" value="ECO:0007669"/>
    <property type="project" value="TreeGrafter"/>
</dbReference>
<dbReference type="GO" id="GO:0030288">
    <property type="term" value="C:outer membrane-bounded periplasmic space"/>
    <property type="evidence" value="ECO:0007669"/>
    <property type="project" value="TreeGrafter"/>
</dbReference>
<comment type="caution">
    <text evidence="7">The sequence shown here is derived from an EMBL/GenBank/DDBJ whole genome shotgun (WGS) entry which is preliminary data.</text>
</comment>
<reference evidence="7 8" key="2">
    <citation type="submission" date="2020-03" db="EMBL/GenBank/DDBJ databases">
        <authorList>
            <person name="Ichikawa N."/>
            <person name="Kimura A."/>
            <person name="Kitahashi Y."/>
            <person name="Uohara A."/>
        </authorList>
    </citation>
    <scope>NUCLEOTIDE SEQUENCE [LARGE SCALE GENOMIC DNA]</scope>
    <source>
        <strain evidence="7 8">NBRC 108639</strain>
    </source>
</reference>
<dbReference type="Proteomes" id="UP000482800">
    <property type="component" value="Unassembled WGS sequence"/>
</dbReference>
<evidence type="ECO:0000313" key="8">
    <source>
        <dbReference type="Proteomes" id="UP000482800"/>
    </source>
</evidence>
<evidence type="ECO:0000256" key="1">
    <source>
        <dbReference type="ARBA" id="ARBA00010333"/>
    </source>
</evidence>
<dbReference type="InterPro" id="IPR018313">
    <property type="entry name" value="SBP_3_CS"/>
</dbReference>
<gene>
    <name evidence="7" type="ORF">Phou_012780</name>
</gene>
<dbReference type="PROSITE" id="PS51257">
    <property type="entry name" value="PROKAR_LIPOPROTEIN"/>
    <property type="match status" value="1"/>
</dbReference>
<feature type="domain" description="Solute-binding protein family 3/N-terminal" evidence="6">
    <location>
        <begin position="97"/>
        <end position="319"/>
    </location>
</feature>
<dbReference type="Gene3D" id="3.40.190.10">
    <property type="entry name" value="Periplasmic binding protein-like II"/>
    <property type="match status" value="2"/>
</dbReference>
<keyword evidence="8" id="KW-1185">Reference proteome</keyword>
<keyword evidence="2" id="KW-0813">Transport</keyword>
<sequence>MDRLWHDVGVRAPGLVPLLVAALLGGCAAAPGPRSAEVDAGAPRPVGIQDPAPPASAAADATIGCDRRASLRPRGALPPPGRMPAGSTMARIVRDGRLVVGIDQDAYRFSYRDPITGNLVGFEIDIARRVAAALFGDPDAIHFRAITTADRVPVLQRGEVDMVIRTMTMNCERWRQVSFSTEYLSSGQRLLVREGSGIRGLADLGGRKVCATSGSSSIPNLQRAPSRPIAVSSQLLVDCLVLLQQHQVDAISSIDTLLATLAVQDPNTRIVGDRITDDPAGIAMPQGADDLVRFVNAVLDRMRADGTWTASYRRWFGTAETAPTPRYRD</sequence>
<dbReference type="AlphaFoldDB" id="A0A6V8K470"/>
<dbReference type="SUPFAM" id="SSF53850">
    <property type="entry name" value="Periplasmic binding protein-like II"/>
    <property type="match status" value="1"/>
</dbReference>
<evidence type="ECO:0000256" key="2">
    <source>
        <dbReference type="ARBA" id="ARBA00022448"/>
    </source>
</evidence>